<reference evidence="2 3" key="1">
    <citation type="submission" date="2022-05" db="EMBL/GenBank/DDBJ databases">
        <authorList>
            <consortium name="Genoscope - CEA"/>
            <person name="William W."/>
        </authorList>
    </citation>
    <scope>NUCLEOTIDE SEQUENCE [LARGE SCALE GENOMIC DNA]</scope>
</reference>
<feature type="transmembrane region" description="Helical" evidence="1">
    <location>
        <begin position="71"/>
        <end position="95"/>
    </location>
</feature>
<evidence type="ECO:0000313" key="2">
    <source>
        <dbReference type="EMBL" id="CAH3154997.1"/>
    </source>
</evidence>
<comment type="caution">
    <text evidence="2">The sequence shown here is derived from an EMBL/GenBank/DDBJ whole genome shotgun (WGS) entry which is preliminary data.</text>
</comment>
<protein>
    <submittedName>
        <fullName evidence="2">Uncharacterized protein</fullName>
    </submittedName>
</protein>
<dbReference type="Proteomes" id="UP001159405">
    <property type="component" value="Unassembled WGS sequence"/>
</dbReference>
<accession>A0ABN8Q223</accession>
<dbReference type="EMBL" id="CALNXK010000100">
    <property type="protein sequence ID" value="CAH3154997.1"/>
    <property type="molecule type" value="Genomic_DNA"/>
</dbReference>
<evidence type="ECO:0000313" key="3">
    <source>
        <dbReference type="Proteomes" id="UP001159405"/>
    </source>
</evidence>
<keyword evidence="1" id="KW-0812">Transmembrane</keyword>
<keyword evidence="1" id="KW-0472">Membrane</keyword>
<keyword evidence="3" id="KW-1185">Reference proteome</keyword>
<name>A0ABN8Q223_9CNID</name>
<organism evidence="2 3">
    <name type="scientific">Porites lobata</name>
    <dbReference type="NCBI Taxonomy" id="104759"/>
    <lineage>
        <taxon>Eukaryota</taxon>
        <taxon>Metazoa</taxon>
        <taxon>Cnidaria</taxon>
        <taxon>Anthozoa</taxon>
        <taxon>Hexacorallia</taxon>
        <taxon>Scleractinia</taxon>
        <taxon>Fungiina</taxon>
        <taxon>Poritidae</taxon>
        <taxon>Porites</taxon>
    </lineage>
</organism>
<feature type="transmembrane region" description="Helical" evidence="1">
    <location>
        <begin position="44"/>
        <end position="64"/>
    </location>
</feature>
<gene>
    <name evidence="2" type="ORF">PLOB_00001135</name>
</gene>
<proteinExistence type="predicted"/>
<sequence length="121" mass="13811">MAKGRGLIICVSVAYIILGASMAFCGAFQIILHLRYLWLDSVYAGVWVGMWMIVTGIMGIISSFNKCATYFIFVFMIFSFISTLLGLEIVSYYTYTGPDHRFSHLFLRHCGDHHRDLRIVL</sequence>
<evidence type="ECO:0000256" key="1">
    <source>
        <dbReference type="SAM" id="Phobius"/>
    </source>
</evidence>
<keyword evidence="1" id="KW-1133">Transmembrane helix</keyword>
<feature type="transmembrane region" description="Helical" evidence="1">
    <location>
        <begin position="7"/>
        <end position="32"/>
    </location>
</feature>